<dbReference type="GO" id="GO:0005524">
    <property type="term" value="F:ATP binding"/>
    <property type="evidence" value="ECO:0007669"/>
    <property type="project" value="UniProtKB-KW"/>
</dbReference>
<dbReference type="InterPro" id="IPR001245">
    <property type="entry name" value="Ser-Thr/Tyr_kinase_cat_dom"/>
</dbReference>
<keyword evidence="2" id="KW-0067">ATP-binding</keyword>
<dbReference type="AlphaFoldDB" id="A0A835ANU9"/>
<name>A0A835ANU9_9POAL</name>
<evidence type="ECO:0000259" key="4">
    <source>
        <dbReference type="PROSITE" id="PS50011"/>
    </source>
</evidence>
<proteinExistence type="predicted"/>
<reference evidence="5" key="1">
    <citation type="submission" date="2020-07" db="EMBL/GenBank/DDBJ databases">
        <title>Genome sequence and genetic diversity analysis of an under-domesticated orphan crop, white fonio (Digitaria exilis).</title>
        <authorList>
            <person name="Bennetzen J.L."/>
            <person name="Chen S."/>
            <person name="Ma X."/>
            <person name="Wang X."/>
            <person name="Yssel A.E.J."/>
            <person name="Chaluvadi S.R."/>
            <person name="Johnson M."/>
            <person name="Gangashetty P."/>
            <person name="Hamidou F."/>
            <person name="Sanogo M.D."/>
            <person name="Zwaenepoel A."/>
            <person name="Wallace J."/>
            <person name="Van De Peer Y."/>
            <person name="Van Deynze A."/>
        </authorList>
    </citation>
    <scope>NUCLEOTIDE SEQUENCE</scope>
    <source>
        <tissue evidence="5">Leaves</tissue>
    </source>
</reference>
<dbReference type="OrthoDB" id="681355at2759"/>
<dbReference type="Pfam" id="PF07714">
    <property type="entry name" value="PK_Tyr_Ser-Thr"/>
    <property type="match status" value="1"/>
</dbReference>
<evidence type="ECO:0000256" key="2">
    <source>
        <dbReference type="ARBA" id="ARBA00022840"/>
    </source>
</evidence>
<protein>
    <recommendedName>
        <fullName evidence="4">Protein kinase domain-containing protein</fullName>
    </recommendedName>
</protein>
<dbReference type="EMBL" id="JACEFO010002354">
    <property type="protein sequence ID" value="KAF8664024.1"/>
    <property type="molecule type" value="Genomic_DNA"/>
</dbReference>
<evidence type="ECO:0000256" key="1">
    <source>
        <dbReference type="ARBA" id="ARBA00022741"/>
    </source>
</evidence>
<dbReference type="InterPro" id="IPR011009">
    <property type="entry name" value="Kinase-like_dom_sf"/>
</dbReference>
<evidence type="ECO:0000256" key="3">
    <source>
        <dbReference type="SAM" id="MobiDB-lite"/>
    </source>
</evidence>
<dbReference type="Proteomes" id="UP000636709">
    <property type="component" value="Unassembled WGS sequence"/>
</dbReference>
<dbReference type="FunFam" id="3.30.200.20:FF:000162">
    <property type="entry name" value="Adenine nucleotide alpha hydrolase-like domain kinase"/>
    <property type="match status" value="1"/>
</dbReference>
<evidence type="ECO:0000313" key="5">
    <source>
        <dbReference type="EMBL" id="KAF8664024.1"/>
    </source>
</evidence>
<sequence>MYPLPEPPRCSPALPDIPQSRGLNSLDPGQPRWEQGGVAAAAARSSWVYSSHLFTGQCIDAYISSQHDTSKRPVWCIGCGQKSVVYIKDYMKLPLSEIQAATSDFSKENLLDEFGHVYKGQLNDGQLIAAKLRKETNSQGHSEFFNEVQVLSFARHRNIVALLGYCCEETYNILVYEYICNRSLEWHLFGESSS</sequence>
<dbReference type="InterPro" id="IPR000719">
    <property type="entry name" value="Prot_kinase_dom"/>
</dbReference>
<keyword evidence="1" id="KW-0547">Nucleotide-binding</keyword>
<keyword evidence="6" id="KW-1185">Reference proteome</keyword>
<feature type="region of interest" description="Disordered" evidence="3">
    <location>
        <begin position="1"/>
        <end position="31"/>
    </location>
</feature>
<gene>
    <name evidence="5" type="ORF">HU200_054930</name>
</gene>
<dbReference type="SUPFAM" id="SSF56112">
    <property type="entry name" value="Protein kinase-like (PK-like)"/>
    <property type="match status" value="1"/>
</dbReference>
<feature type="compositionally biased region" description="Pro residues" evidence="3">
    <location>
        <begin position="1"/>
        <end position="10"/>
    </location>
</feature>
<dbReference type="GO" id="GO:0004672">
    <property type="term" value="F:protein kinase activity"/>
    <property type="evidence" value="ECO:0007669"/>
    <property type="project" value="InterPro"/>
</dbReference>
<dbReference type="Gene3D" id="3.30.200.20">
    <property type="entry name" value="Phosphorylase Kinase, domain 1"/>
    <property type="match status" value="1"/>
</dbReference>
<accession>A0A835ANU9</accession>
<dbReference type="PANTHER" id="PTHR27006:SF616">
    <property type="entry name" value="CYSTEINE-RICH RECEPTOR-LIKE PROTEIN KINASE 10"/>
    <property type="match status" value="1"/>
</dbReference>
<organism evidence="5 6">
    <name type="scientific">Digitaria exilis</name>
    <dbReference type="NCBI Taxonomy" id="1010633"/>
    <lineage>
        <taxon>Eukaryota</taxon>
        <taxon>Viridiplantae</taxon>
        <taxon>Streptophyta</taxon>
        <taxon>Embryophyta</taxon>
        <taxon>Tracheophyta</taxon>
        <taxon>Spermatophyta</taxon>
        <taxon>Magnoliopsida</taxon>
        <taxon>Liliopsida</taxon>
        <taxon>Poales</taxon>
        <taxon>Poaceae</taxon>
        <taxon>PACMAD clade</taxon>
        <taxon>Panicoideae</taxon>
        <taxon>Panicodae</taxon>
        <taxon>Paniceae</taxon>
        <taxon>Anthephorinae</taxon>
        <taxon>Digitaria</taxon>
    </lineage>
</organism>
<dbReference type="PROSITE" id="PS50011">
    <property type="entry name" value="PROTEIN_KINASE_DOM"/>
    <property type="match status" value="1"/>
</dbReference>
<comment type="caution">
    <text evidence="5">The sequence shown here is derived from an EMBL/GenBank/DDBJ whole genome shotgun (WGS) entry which is preliminary data.</text>
</comment>
<evidence type="ECO:0000313" key="6">
    <source>
        <dbReference type="Proteomes" id="UP000636709"/>
    </source>
</evidence>
<feature type="domain" description="Protein kinase" evidence="4">
    <location>
        <begin position="103"/>
        <end position="194"/>
    </location>
</feature>
<dbReference type="PANTHER" id="PTHR27006">
    <property type="entry name" value="PROMASTIGOTE SURFACE ANTIGEN PROTEIN PSA"/>
    <property type="match status" value="1"/>
</dbReference>